<evidence type="ECO:0000313" key="5">
    <source>
        <dbReference type="Proteomes" id="UP001497382"/>
    </source>
</evidence>
<feature type="non-terminal residue" evidence="4">
    <location>
        <position position="597"/>
    </location>
</feature>
<keyword evidence="3" id="KW-0812">Transmembrane</keyword>
<evidence type="ECO:0000256" key="1">
    <source>
        <dbReference type="SAM" id="Coils"/>
    </source>
</evidence>
<evidence type="ECO:0000313" key="4">
    <source>
        <dbReference type="EMBL" id="CAL1280120.1"/>
    </source>
</evidence>
<dbReference type="EMBL" id="CAXIEN010000128">
    <property type="protein sequence ID" value="CAL1280120.1"/>
    <property type="molecule type" value="Genomic_DNA"/>
</dbReference>
<sequence>MAWYRMKRFTRIVGIVKKRKNSSKGDKGLDVADADSEYSNDVVATRSQAKMSLLGSTSFCCASGQKEDYIPDARILPASKPPKKRPPNIAMKKECDPSTPKTPLLTSGKGLLVRSKKGKINQNTSDEVETESNENGAAKTSLEDIKPRSANPDTDNRLRPVDEKRKITPPSPQRRIHREPGIPRRDNSDVRKYSDASRRHRKDSNVSVPNQTVESVSANAKKCKHANEKLHSVDQQLPEAKDGSFAIITERSEKCDSTLNVCSKMQNELFAKETFVQNGNSDNVIDCIEVLNKSHESEDFDCPCCDRTSAMMDDTGLSDVEVKMFTSCDVIAPSEETQELNKVTDSCDSKEQALQFEVKSLKEELQAGRLKLQSQQAHVRHLEEELAVMQQLRQELDKEKELRKIAEDKLLELLDYEKRMEVQKRENEKRVESKGTQIDLTETSPNLPSSEPGSPLLLGYDGRLRKYQTYIAKLENDNLMLVNELKKFKDMSPRSQEEQAKLLIEKLGQMERNNQQQQIQYETCLDEVANKLVQTLLAQKRLEEECKVLHLRVEQLEQENITLVELIDKEKEEKVIFLAFLCFNIFFVNGYSFFPSN</sequence>
<comment type="caution">
    <text evidence="4">The sequence shown here is derived from an EMBL/GenBank/DDBJ whole genome shotgun (WGS) entry which is preliminary data.</text>
</comment>
<protein>
    <submittedName>
        <fullName evidence="4">Uncharacterized protein</fullName>
    </submittedName>
</protein>
<reference evidence="4 5" key="1">
    <citation type="submission" date="2024-04" db="EMBL/GenBank/DDBJ databases">
        <authorList>
            <person name="Rising A."/>
            <person name="Reimegard J."/>
            <person name="Sonavane S."/>
            <person name="Akerstrom W."/>
            <person name="Nylinder S."/>
            <person name="Hedman E."/>
            <person name="Kallberg Y."/>
        </authorList>
    </citation>
    <scope>NUCLEOTIDE SEQUENCE [LARGE SCALE GENOMIC DNA]</scope>
</reference>
<feature type="compositionally biased region" description="Polar residues" evidence="2">
    <location>
        <begin position="205"/>
        <end position="215"/>
    </location>
</feature>
<feature type="transmembrane region" description="Helical" evidence="3">
    <location>
        <begin position="575"/>
        <end position="594"/>
    </location>
</feature>
<gene>
    <name evidence="4" type="ORF">LARSCL_LOCUS10781</name>
</gene>
<feature type="coiled-coil region" evidence="1">
    <location>
        <begin position="471"/>
        <end position="573"/>
    </location>
</feature>
<feature type="region of interest" description="Disordered" evidence="2">
    <location>
        <begin position="423"/>
        <end position="455"/>
    </location>
</feature>
<keyword evidence="5" id="KW-1185">Reference proteome</keyword>
<keyword evidence="1" id="KW-0175">Coiled coil</keyword>
<feature type="compositionally biased region" description="Polar residues" evidence="2">
    <location>
        <begin position="434"/>
        <end position="443"/>
    </location>
</feature>
<feature type="compositionally biased region" description="Basic and acidic residues" evidence="2">
    <location>
        <begin position="423"/>
        <end position="433"/>
    </location>
</feature>
<accession>A0AAV2A7Y0</accession>
<evidence type="ECO:0000256" key="2">
    <source>
        <dbReference type="SAM" id="MobiDB-lite"/>
    </source>
</evidence>
<name>A0AAV2A7Y0_9ARAC</name>
<proteinExistence type="predicted"/>
<feature type="compositionally biased region" description="Basic and acidic residues" evidence="2">
    <location>
        <begin position="178"/>
        <end position="197"/>
    </location>
</feature>
<dbReference type="AlphaFoldDB" id="A0AAV2A7Y0"/>
<feature type="compositionally biased region" description="Low complexity" evidence="2">
    <location>
        <begin position="444"/>
        <end position="455"/>
    </location>
</feature>
<feature type="compositionally biased region" description="Basic and acidic residues" evidence="2">
    <location>
        <begin position="154"/>
        <end position="166"/>
    </location>
</feature>
<dbReference type="Proteomes" id="UP001497382">
    <property type="component" value="Unassembled WGS sequence"/>
</dbReference>
<keyword evidence="3" id="KW-0472">Membrane</keyword>
<evidence type="ECO:0000256" key="3">
    <source>
        <dbReference type="SAM" id="Phobius"/>
    </source>
</evidence>
<feature type="region of interest" description="Disordered" evidence="2">
    <location>
        <begin position="75"/>
        <end position="215"/>
    </location>
</feature>
<keyword evidence="3" id="KW-1133">Transmembrane helix</keyword>
<organism evidence="4 5">
    <name type="scientific">Larinioides sclopetarius</name>
    <dbReference type="NCBI Taxonomy" id="280406"/>
    <lineage>
        <taxon>Eukaryota</taxon>
        <taxon>Metazoa</taxon>
        <taxon>Ecdysozoa</taxon>
        <taxon>Arthropoda</taxon>
        <taxon>Chelicerata</taxon>
        <taxon>Arachnida</taxon>
        <taxon>Araneae</taxon>
        <taxon>Araneomorphae</taxon>
        <taxon>Entelegynae</taxon>
        <taxon>Araneoidea</taxon>
        <taxon>Araneidae</taxon>
        <taxon>Larinioides</taxon>
    </lineage>
</organism>